<keyword evidence="1" id="KW-1133">Transmembrane helix</keyword>
<dbReference type="InterPro" id="IPR009305">
    <property type="entry name" value="Mpo1-like"/>
</dbReference>
<accession>A0AAV0JAQ2</accession>
<reference evidence="2" key="1">
    <citation type="submission" date="2022-08" db="EMBL/GenBank/DDBJ databases">
        <authorList>
            <person name="Gutierrez-Valencia J."/>
        </authorList>
    </citation>
    <scope>NUCLEOTIDE SEQUENCE</scope>
</reference>
<evidence type="ECO:0000313" key="3">
    <source>
        <dbReference type="Proteomes" id="UP001154282"/>
    </source>
</evidence>
<feature type="transmembrane region" description="Helical" evidence="1">
    <location>
        <begin position="175"/>
        <end position="194"/>
    </location>
</feature>
<dbReference type="GO" id="GO:0016020">
    <property type="term" value="C:membrane"/>
    <property type="evidence" value="ECO:0007669"/>
    <property type="project" value="GOC"/>
</dbReference>
<dbReference type="AlphaFoldDB" id="A0AAV0JAQ2"/>
<dbReference type="GO" id="GO:0005783">
    <property type="term" value="C:endoplasmic reticulum"/>
    <property type="evidence" value="ECO:0007669"/>
    <property type="project" value="TreeGrafter"/>
</dbReference>
<dbReference type="PANTHER" id="PTHR28026:SF8">
    <property type="entry name" value="YGL010W-LIKE PROTEIN"/>
    <property type="match status" value="1"/>
</dbReference>
<evidence type="ECO:0000313" key="2">
    <source>
        <dbReference type="EMBL" id="CAI0405959.1"/>
    </source>
</evidence>
<proteinExistence type="predicted"/>
<dbReference type="GO" id="GO:0046521">
    <property type="term" value="P:sphingoid catabolic process"/>
    <property type="evidence" value="ECO:0007669"/>
    <property type="project" value="TreeGrafter"/>
</dbReference>
<evidence type="ECO:0000256" key="1">
    <source>
        <dbReference type="SAM" id="Phobius"/>
    </source>
</evidence>
<organism evidence="2 3">
    <name type="scientific">Linum tenue</name>
    <dbReference type="NCBI Taxonomy" id="586396"/>
    <lineage>
        <taxon>Eukaryota</taxon>
        <taxon>Viridiplantae</taxon>
        <taxon>Streptophyta</taxon>
        <taxon>Embryophyta</taxon>
        <taxon>Tracheophyta</taxon>
        <taxon>Spermatophyta</taxon>
        <taxon>Magnoliopsida</taxon>
        <taxon>eudicotyledons</taxon>
        <taxon>Gunneridae</taxon>
        <taxon>Pentapetalae</taxon>
        <taxon>rosids</taxon>
        <taxon>fabids</taxon>
        <taxon>Malpighiales</taxon>
        <taxon>Linaceae</taxon>
        <taxon>Linum</taxon>
    </lineage>
</organism>
<sequence>MSLGEGDAGGDGSGWRQLRVAEGEALLGEGDAGGGWRRVKRCWVRAMLAAGGGVFVFMGSCSLFDLERHFAFYGAYHSNPTNILIHMIFVWPILFTAQLILYFTPSLPPKFEFSILGIDALLVLNVGLLFTVIYGVFYICLDKKAGSLATLLLLFCWVASSFLGSWLGFSLAWKVVVVAQIVCWTGQFIGHGVFEKRAPALLDNLVQAFLMAPFFVLLEALQTFAYEPYPGFHATVQAKVDTQIREWQEKKQK</sequence>
<comment type="caution">
    <text evidence="2">The sequence shown here is derived from an EMBL/GenBank/DDBJ whole genome shotgun (WGS) entry which is preliminary data.</text>
</comment>
<feature type="transmembrane region" description="Helical" evidence="1">
    <location>
        <begin position="84"/>
        <end position="103"/>
    </location>
</feature>
<keyword evidence="1" id="KW-0472">Membrane</keyword>
<keyword evidence="3" id="KW-1185">Reference proteome</keyword>
<name>A0AAV0JAQ2_9ROSI</name>
<dbReference type="Pfam" id="PF06127">
    <property type="entry name" value="Mpo1-like"/>
    <property type="match status" value="1"/>
</dbReference>
<dbReference type="EMBL" id="CAMGYJ010000004">
    <property type="protein sequence ID" value="CAI0405959.1"/>
    <property type="molecule type" value="Genomic_DNA"/>
</dbReference>
<gene>
    <name evidence="2" type="ORF">LITE_LOCUS13047</name>
</gene>
<feature type="transmembrane region" description="Helical" evidence="1">
    <location>
        <begin position="206"/>
        <end position="226"/>
    </location>
</feature>
<feature type="transmembrane region" description="Helical" evidence="1">
    <location>
        <begin position="148"/>
        <end position="169"/>
    </location>
</feature>
<feature type="transmembrane region" description="Helical" evidence="1">
    <location>
        <begin position="115"/>
        <end position="141"/>
    </location>
</feature>
<feature type="transmembrane region" description="Helical" evidence="1">
    <location>
        <begin position="43"/>
        <end position="64"/>
    </location>
</feature>
<dbReference type="Proteomes" id="UP001154282">
    <property type="component" value="Unassembled WGS sequence"/>
</dbReference>
<protein>
    <submittedName>
        <fullName evidence="2">Uncharacterized protein</fullName>
    </submittedName>
</protein>
<dbReference type="PANTHER" id="PTHR28026">
    <property type="entry name" value="DUF962 DOMAIN PROTEIN (AFU_ORTHOLOGUE AFUA_8G05310)"/>
    <property type="match status" value="1"/>
</dbReference>
<keyword evidence="1" id="KW-0812">Transmembrane</keyword>